<evidence type="ECO:0000313" key="3">
    <source>
        <dbReference type="Proteomes" id="UP001607302"/>
    </source>
</evidence>
<accession>A0ABD2AHR0</accession>
<keyword evidence="1" id="KW-1133">Transmembrane helix</keyword>
<sequence length="64" mass="7154">MMTPFIQMEIFDSITDCNELRDSMINTLIGVSLLPIIIVVVIADGELTSGTQHKISNINNKQYN</sequence>
<dbReference type="Proteomes" id="UP001607302">
    <property type="component" value="Unassembled WGS sequence"/>
</dbReference>
<organism evidence="2 3">
    <name type="scientific">Vespula squamosa</name>
    <name type="common">Southern yellow jacket</name>
    <name type="synonym">Wasp</name>
    <dbReference type="NCBI Taxonomy" id="30214"/>
    <lineage>
        <taxon>Eukaryota</taxon>
        <taxon>Metazoa</taxon>
        <taxon>Ecdysozoa</taxon>
        <taxon>Arthropoda</taxon>
        <taxon>Hexapoda</taxon>
        <taxon>Insecta</taxon>
        <taxon>Pterygota</taxon>
        <taxon>Neoptera</taxon>
        <taxon>Endopterygota</taxon>
        <taxon>Hymenoptera</taxon>
        <taxon>Apocrita</taxon>
        <taxon>Aculeata</taxon>
        <taxon>Vespoidea</taxon>
        <taxon>Vespidae</taxon>
        <taxon>Vespinae</taxon>
        <taxon>Vespula</taxon>
    </lineage>
</organism>
<protein>
    <submittedName>
        <fullName evidence="2">Uncharacterized protein</fullName>
    </submittedName>
</protein>
<feature type="transmembrane region" description="Helical" evidence="1">
    <location>
        <begin position="24"/>
        <end position="43"/>
    </location>
</feature>
<name>A0ABD2AHR0_VESSQ</name>
<dbReference type="AlphaFoldDB" id="A0ABD2AHR0"/>
<keyword evidence="3" id="KW-1185">Reference proteome</keyword>
<evidence type="ECO:0000313" key="2">
    <source>
        <dbReference type="EMBL" id="KAL2720060.1"/>
    </source>
</evidence>
<dbReference type="EMBL" id="JAUDFV010000147">
    <property type="protein sequence ID" value="KAL2720060.1"/>
    <property type="molecule type" value="Genomic_DNA"/>
</dbReference>
<gene>
    <name evidence="2" type="ORF">V1478_010326</name>
</gene>
<proteinExistence type="predicted"/>
<evidence type="ECO:0000256" key="1">
    <source>
        <dbReference type="SAM" id="Phobius"/>
    </source>
</evidence>
<keyword evidence="1" id="KW-0812">Transmembrane</keyword>
<reference evidence="2 3" key="1">
    <citation type="journal article" date="2024" name="Ann. Entomol. Soc. Am.">
        <title>Genomic analyses of the southern and eastern yellowjacket wasps (Hymenoptera: Vespidae) reveal evolutionary signatures of social life.</title>
        <authorList>
            <person name="Catto M.A."/>
            <person name="Caine P.B."/>
            <person name="Orr S.E."/>
            <person name="Hunt B.G."/>
            <person name="Goodisman M.A.D."/>
        </authorList>
    </citation>
    <scope>NUCLEOTIDE SEQUENCE [LARGE SCALE GENOMIC DNA]</scope>
    <source>
        <strain evidence="2">233</strain>
        <tissue evidence="2">Head and thorax</tissue>
    </source>
</reference>
<keyword evidence="1" id="KW-0472">Membrane</keyword>
<comment type="caution">
    <text evidence="2">The sequence shown here is derived from an EMBL/GenBank/DDBJ whole genome shotgun (WGS) entry which is preliminary data.</text>
</comment>